<comment type="caution">
    <text evidence="3">The sequence shown here is derived from an EMBL/GenBank/DDBJ whole genome shotgun (WGS) entry which is preliminary data.</text>
</comment>
<organism evidence="3 4">
    <name type="scientific">Gordonia hongkongensis</name>
    <dbReference type="NCBI Taxonomy" id="1701090"/>
    <lineage>
        <taxon>Bacteria</taxon>
        <taxon>Bacillati</taxon>
        <taxon>Actinomycetota</taxon>
        <taxon>Actinomycetes</taxon>
        <taxon>Mycobacteriales</taxon>
        <taxon>Gordoniaceae</taxon>
        <taxon>Gordonia</taxon>
    </lineage>
</organism>
<dbReference type="CDD" id="cd06259">
    <property type="entry name" value="YdcF-like"/>
    <property type="match status" value="1"/>
</dbReference>
<name>A0ABT6BPI7_9ACTN</name>
<feature type="domain" description="DUF218" evidence="2">
    <location>
        <begin position="64"/>
        <end position="179"/>
    </location>
</feature>
<feature type="transmembrane region" description="Helical" evidence="1">
    <location>
        <begin position="29"/>
        <end position="53"/>
    </location>
</feature>
<keyword evidence="1" id="KW-1133">Transmembrane helix</keyword>
<accession>A0ABT6BPI7</accession>
<evidence type="ECO:0000256" key="1">
    <source>
        <dbReference type="SAM" id="Phobius"/>
    </source>
</evidence>
<gene>
    <name evidence="3" type="ORF">L2299_01775</name>
</gene>
<dbReference type="InterPro" id="IPR003848">
    <property type="entry name" value="DUF218"/>
</dbReference>
<evidence type="ECO:0000313" key="3">
    <source>
        <dbReference type="EMBL" id="MDF6099776.1"/>
    </source>
</evidence>
<reference evidence="3" key="1">
    <citation type="journal article" date="2022" name="Data Brief">
        <title>Draft genome sequence data of Gordonia hongkongensis strain EUFUS-Z928 isolated from the octocoral Eunicea fusca.</title>
        <authorList>
            <person name="Sanchez-Suarez J."/>
            <person name="Diaz L."/>
            <person name="Melo-Bolivar J."/>
            <person name="Villamil L."/>
        </authorList>
    </citation>
    <scope>NUCLEOTIDE SEQUENCE</scope>
    <source>
        <strain evidence="3">EUFUS-Z928</strain>
    </source>
</reference>
<dbReference type="EMBL" id="JAKJLQ010000001">
    <property type="protein sequence ID" value="MDF6099776.1"/>
    <property type="molecule type" value="Genomic_DNA"/>
</dbReference>
<reference evidence="3" key="2">
    <citation type="submission" date="2022-01" db="EMBL/GenBank/DDBJ databases">
        <authorList>
            <person name="Sanchez-Suarez J."/>
            <person name="Villamil L."/>
            <person name="Diaz L.E."/>
        </authorList>
    </citation>
    <scope>NUCLEOTIDE SEQUENCE</scope>
    <source>
        <strain evidence="3">EUFUS-Z928</strain>
    </source>
</reference>
<keyword evidence="1" id="KW-0472">Membrane</keyword>
<evidence type="ECO:0000313" key="4">
    <source>
        <dbReference type="Proteomes" id="UP001152308"/>
    </source>
</evidence>
<proteinExistence type="predicted"/>
<keyword evidence="4" id="KW-1185">Reference proteome</keyword>
<sequence length="214" mass="23978">MCPSQGRPVYLRLPDSRDVSQRSSRKRRILITILAIAVLTTSAFWGGGCHLFFREHQDPVQLVDAIVVLGGDDDGREAYGLSLAQAGYADTLVVSNPYPYHAGSDPIRRAKMRQLCRSSTSELKVICFEPEPATTAGEAQFVHQVAESRGWDTVMVVSWRYHLVRARFIFRQCFSGEVVMRSVPRSYDRTPSDWAYVFAYQYAGFGKAAARGCT</sequence>
<dbReference type="Proteomes" id="UP001152308">
    <property type="component" value="Unassembled WGS sequence"/>
</dbReference>
<dbReference type="RefSeq" id="WP_277242552.1">
    <property type="nucleotide sequence ID" value="NZ_JAKJLQ010000001.1"/>
</dbReference>
<dbReference type="Pfam" id="PF02698">
    <property type="entry name" value="DUF218"/>
    <property type="match status" value="1"/>
</dbReference>
<evidence type="ECO:0000259" key="2">
    <source>
        <dbReference type="Pfam" id="PF02698"/>
    </source>
</evidence>
<protein>
    <submittedName>
        <fullName evidence="3">YdcF family protein</fullName>
    </submittedName>
</protein>
<keyword evidence="1" id="KW-0812">Transmembrane</keyword>